<gene>
    <name evidence="1" type="ORF">MM415B00355_0028</name>
</gene>
<evidence type="ECO:0008006" key="2">
    <source>
        <dbReference type="Google" id="ProtNLM"/>
    </source>
</evidence>
<sequence>MAIHPLPGDVLLVARRPTLRSFLAGPTGWFVSWRIRRRTGKAWNHVATFSSASTVVEADGTAVVQRPIVEYLAAPWKFRLGIVRMPDHPGLPYTSAATVNREAASAFVRGQLGARYDRRTVLALWFASVLWGPDGIRRVVQSSDGGWICSELAVGAWAAGHVSGATAEAYPCPGSFADRHPVHEVAGSL</sequence>
<organism evidence="1">
    <name type="scientific">viral metagenome</name>
    <dbReference type="NCBI Taxonomy" id="1070528"/>
    <lineage>
        <taxon>unclassified sequences</taxon>
        <taxon>metagenomes</taxon>
        <taxon>organismal metagenomes</taxon>
    </lineage>
</organism>
<dbReference type="AlphaFoldDB" id="A0A6M3JAJ8"/>
<dbReference type="InterPro" id="IPR038765">
    <property type="entry name" value="Papain-like_cys_pep_sf"/>
</dbReference>
<proteinExistence type="predicted"/>
<protein>
    <recommendedName>
        <fullName evidence="2">Peptidase</fullName>
    </recommendedName>
</protein>
<dbReference type="Gene3D" id="3.90.1720.10">
    <property type="entry name" value="endopeptidase domain like (from Nostoc punctiforme)"/>
    <property type="match status" value="1"/>
</dbReference>
<evidence type="ECO:0000313" key="1">
    <source>
        <dbReference type="EMBL" id="QJA66328.1"/>
    </source>
</evidence>
<reference evidence="1" key="1">
    <citation type="submission" date="2020-03" db="EMBL/GenBank/DDBJ databases">
        <title>The deep terrestrial virosphere.</title>
        <authorList>
            <person name="Holmfeldt K."/>
            <person name="Nilsson E."/>
            <person name="Simone D."/>
            <person name="Lopez-Fernandez M."/>
            <person name="Wu X."/>
            <person name="de Brujin I."/>
            <person name="Lundin D."/>
            <person name="Andersson A."/>
            <person name="Bertilsson S."/>
            <person name="Dopson M."/>
        </authorList>
    </citation>
    <scope>NUCLEOTIDE SEQUENCE</scope>
    <source>
        <strain evidence="1">MM415B00355</strain>
    </source>
</reference>
<name>A0A6M3JAJ8_9ZZZZ</name>
<dbReference type="SUPFAM" id="SSF54001">
    <property type="entry name" value="Cysteine proteinases"/>
    <property type="match status" value="1"/>
</dbReference>
<accession>A0A6M3JAJ8</accession>
<dbReference type="EMBL" id="MT141553">
    <property type="protein sequence ID" value="QJA66328.1"/>
    <property type="molecule type" value="Genomic_DNA"/>
</dbReference>